<comment type="cofactor">
    <cofactor evidence="1">
        <name>a divalent metal cation</name>
        <dbReference type="ChEBI" id="CHEBI:60240"/>
    </cofactor>
</comment>
<keyword evidence="6" id="KW-0378">Hydrolase</keyword>
<dbReference type="GO" id="GO:0016787">
    <property type="term" value="F:hydrolase activity"/>
    <property type="evidence" value="ECO:0007669"/>
    <property type="project" value="UniProtKB-KW"/>
</dbReference>
<sequence>MESIHSFVAVYLTTVENMIVQCTLHVRNNLIKRRRRLKEIILQHLLNSTPPNHLLDLGPILQFSREKQIWMKERSFDWWHRIVNGHFKDEDWVETFRMTKAIFLWLCDQLREKLAPNLNQIGTREPVSVEKQVAVCLYFLSSCCEYRIVGNNFGIHKATVWKCIHKVIDAINTELMSSWITMPGNDECHEIAAAFEKKTHVPQLIGAIDGTHIPILPPSDGYRDYINRKGWPSMILQAVVDNNYRFRNIYCGSPGSCHDAAVFQTSKLYKNYNLLIPKETKTVLNVSVPYLIIGDPAYPLLEWLIKGYTKSARLTPEEESFNVYLNSARVCVEIAFGRLKARWRRLLKRIDVHYTYVPHIISAACILHNIVETRNETFLSAWEHAVTDVQAEIQQLELTRTRNLDNFVASQIRDTLKNYLSENFELRRTFIT</sequence>
<comment type="similarity">
    <text evidence="3">Belongs to the HARBI1 family.</text>
</comment>
<dbReference type="InterPro" id="IPR058353">
    <property type="entry name" value="DUF8040"/>
</dbReference>
<keyword evidence="5" id="KW-0479">Metal-binding</keyword>
<accession>A0AAV2NBY0</accession>
<protein>
    <recommendedName>
        <fullName evidence="12">DDE Tnp4 domain-containing protein</fullName>
    </recommendedName>
</protein>
<dbReference type="Proteomes" id="UP001497644">
    <property type="component" value="Chromosome 13"/>
</dbReference>
<dbReference type="InterPro" id="IPR027806">
    <property type="entry name" value="HARBI1_dom"/>
</dbReference>
<comment type="subcellular location">
    <subcellularLocation>
        <location evidence="2">Nucleus</location>
    </subcellularLocation>
</comment>
<proteinExistence type="inferred from homology"/>
<dbReference type="GO" id="GO:0005634">
    <property type="term" value="C:nucleus"/>
    <property type="evidence" value="ECO:0007669"/>
    <property type="project" value="UniProtKB-SubCell"/>
</dbReference>
<organism evidence="10 11">
    <name type="scientific">Lasius platythorax</name>
    <dbReference type="NCBI Taxonomy" id="488582"/>
    <lineage>
        <taxon>Eukaryota</taxon>
        <taxon>Metazoa</taxon>
        <taxon>Ecdysozoa</taxon>
        <taxon>Arthropoda</taxon>
        <taxon>Hexapoda</taxon>
        <taxon>Insecta</taxon>
        <taxon>Pterygota</taxon>
        <taxon>Neoptera</taxon>
        <taxon>Endopterygota</taxon>
        <taxon>Hymenoptera</taxon>
        <taxon>Apocrita</taxon>
        <taxon>Aculeata</taxon>
        <taxon>Formicoidea</taxon>
        <taxon>Formicidae</taxon>
        <taxon>Formicinae</taxon>
        <taxon>Lasius</taxon>
        <taxon>Lasius</taxon>
    </lineage>
</organism>
<keyword evidence="4" id="KW-0540">Nuclease</keyword>
<reference evidence="10" key="1">
    <citation type="submission" date="2024-04" db="EMBL/GenBank/DDBJ databases">
        <authorList>
            <consortium name="Molecular Ecology Group"/>
        </authorList>
    </citation>
    <scope>NUCLEOTIDE SEQUENCE</scope>
</reference>
<evidence type="ECO:0000256" key="2">
    <source>
        <dbReference type="ARBA" id="ARBA00004123"/>
    </source>
</evidence>
<evidence type="ECO:0008006" key="12">
    <source>
        <dbReference type="Google" id="ProtNLM"/>
    </source>
</evidence>
<dbReference type="PANTHER" id="PTHR22930">
    <property type="match status" value="1"/>
</dbReference>
<evidence type="ECO:0000256" key="1">
    <source>
        <dbReference type="ARBA" id="ARBA00001968"/>
    </source>
</evidence>
<evidence type="ECO:0000259" key="9">
    <source>
        <dbReference type="Pfam" id="PF26138"/>
    </source>
</evidence>
<dbReference type="GO" id="GO:0004518">
    <property type="term" value="F:nuclease activity"/>
    <property type="evidence" value="ECO:0007669"/>
    <property type="project" value="UniProtKB-KW"/>
</dbReference>
<gene>
    <name evidence="10" type="ORF">LPLAT_LOCUS3517</name>
</gene>
<dbReference type="Pfam" id="PF13359">
    <property type="entry name" value="DDE_Tnp_4"/>
    <property type="match status" value="1"/>
</dbReference>
<evidence type="ECO:0000256" key="7">
    <source>
        <dbReference type="ARBA" id="ARBA00023242"/>
    </source>
</evidence>
<keyword evidence="7" id="KW-0539">Nucleus</keyword>
<evidence type="ECO:0000256" key="3">
    <source>
        <dbReference type="ARBA" id="ARBA00006958"/>
    </source>
</evidence>
<dbReference type="InterPro" id="IPR045249">
    <property type="entry name" value="HARBI1-like"/>
</dbReference>
<dbReference type="EMBL" id="OZ034836">
    <property type="protein sequence ID" value="CAL1677493.1"/>
    <property type="molecule type" value="Genomic_DNA"/>
</dbReference>
<evidence type="ECO:0000313" key="10">
    <source>
        <dbReference type="EMBL" id="CAL1677493.1"/>
    </source>
</evidence>
<dbReference type="GO" id="GO:0046872">
    <property type="term" value="F:metal ion binding"/>
    <property type="evidence" value="ECO:0007669"/>
    <property type="project" value="UniProtKB-KW"/>
</dbReference>
<name>A0AAV2NBY0_9HYME</name>
<feature type="domain" description="DDE Tnp4" evidence="8">
    <location>
        <begin position="208"/>
        <end position="369"/>
    </location>
</feature>
<evidence type="ECO:0000259" key="8">
    <source>
        <dbReference type="Pfam" id="PF13359"/>
    </source>
</evidence>
<evidence type="ECO:0000313" key="11">
    <source>
        <dbReference type="Proteomes" id="UP001497644"/>
    </source>
</evidence>
<evidence type="ECO:0000256" key="4">
    <source>
        <dbReference type="ARBA" id="ARBA00022722"/>
    </source>
</evidence>
<feature type="domain" description="DUF8040" evidence="9">
    <location>
        <begin position="77"/>
        <end position="171"/>
    </location>
</feature>
<dbReference type="Pfam" id="PF26138">
    <property type="entry name" value="DUF8040"/>
    <property type="match status" value="1"/>
</dbReference>
<dbReference type="PANTHER" id="PTHR22930:SF85">
    <property type="entry name" value="GH03217P-RELATED"/>
    <property type="match status" value="1"/>
</dbReference>
<evidence type="ECO:0000256" key="6">
    <source>
        <dbReference type="ARBA" id="ARBA00022801"/>
    </source>
</evidence>
<evidence type="ECO:0000256" key="5">
    <source>
        <dbReference type="ARBA" id="ARBA00022723"/>
    </source>
</evidence>
<dbReference type="AlphaFoldDB" id="A0AAV2NBY0"/>
<keyword evidence="11" id="KW-1185">Reference proteome</keyword>